<comment type="caution">
    <text evidence="2">The sequence shown here is derived from an EMBL/GenBank/DDBJ whole genome shotgun (WGS) entry which is preliminary data.</text>
</comment>
<gene>
    <name evidence="2" type="ORF">ACFO5X_06755</name>
</gene>
<name>A0ABV9KE37_9RHOB</name>
<evidence type="ECO:0000259" key="1">
    <source>
        <dbReference type="Pfam" id="PF13403"/>
    </source>
</evidence>
<sequence length="389" mass="42166">MTERTIHVFAKSGMTIVRDSGAPCNQSDIVGNALNGDAFSWENPTDLSLTFPSQKVAITFDDKDGYLTDDPFAGSTVHDQQLTEATTINGKTYQPSDEHVRWKENPPVNIENEYEVTLFDAAGNCYRMVGVSITQGYNTEVVGVMFEGPEPPPGTVLHYKQGISQYSSGQSMEITDAASTFQVVVCFLEGTLIDTPEGPRPIEALAVGDRVLTLDDGPQPLRWTGRFEAFGRGALAPIRIAKGTFGNRRDLLVSPNHRMLLRSPAAELHFGQSEVLVPAKALVDGERVRPVPMRRVVYHHLLLDHHAAVFAEGIASETLFLGDITLSIVGTAAQADLRENFPHLMGMTLCRSSLTPAETQVIGTSGFSGISRQGSVSPADAQAVLQRVA</sequence>
<dbReference type="InterPro" id="IPR036844">
    <property type="entry name" value="Hint_dom_sf"/>
</dbReference>
<dbReference type="RefSeq" id="WP_380716519.1">
    <property type="nucleotide sequence ID" value="NZ_JBHSGI010000004.1"/>
</dbReference>
<dbReference type="EMBL" id="JBHSGI010000004">
    <property type="protein sequence ID" value="MFC4668248.1"/>
    <property type="molecule type" value="Genomic_DNA"/>
</dbReference>
<evidence type="ECO:0000313" key="2">
    <source>
        <dbReference type="EMBL" id="MFC4668248.1"/>
    </source>
</evidence>
<reference evidence="3" key="1">
    <citation type="journal article" date="2019" name="Int. J. Syst. Evol. Microbiol.">
        <title>The Global Catalogue of Microorganisms (GCM) 10K type strain sequencing project: providing services to taxonomists for standard genome sequencing and annotation.</title>
        <authorList>
            <consortium name="The Broad Institute Genomics Platform"/>
            <consortium name="The Broad Institute Genome Sequencing Center for Infectious Disease"/>
            <person name="Wu L."/>
            <person name="Ma J."/>
        </authorList>
    </citation>
    <scope>NUCLEOTIDE SEQUENCE [LARGE SCALE GENOMIC DNA]</scope>
    <source>
        <strain evidence="3">CGMCC 4.7283</strain>
    </source>
</reference>
<protein>
    <submittedName>
        <fullName evidence="2">Hint domain-containing protein</fullName>
    </submittedName>
</protein>
<dbReference type="CDD" id="cd00081">
    <property type="entry name" value="Hint"/>
    <property type="match status" value="1"/>
</dbReference>
<dbReference type="Gene3D" id="2.170.16.10">
    <property type="entry name" value="Hedgehog/Intein (Hint) domain"/>
    <property type="match status" value="1"/>
</dbReference>
<evidence type="ECO:0000313" key="3">
    <source>
        <dbReference type="Proteomes" id="UP001595973"/>
    </source>
</evidence>
<feature type="domain" description="Hedgehog/Intein (Hint)" evidence="1">
    <location>
        <begin position="185"/>
        <end position="322"/>
    </location>
</feature>
<dbReference type="InterPro" id="IPR028992">
    <property type="entry name" value="Hedgehog/Intein_dom"/>
</dbReference>
<dbReference type="Proteomes" id="UP001595973">
    <property type="component" value="Unassembled WGS sequence"/>
</dbReference>
<dbReference type="SUPFAM" id="SSF51294">
    <property type="entry name" value="Hedgehog/intein (Hint) domain"/>
    <property type="match status" value="1"/>
</dbReference>
<accession>A0ABV9KE37</accession>
<proteinExistence type="predicted"/>
<dbReference type="Pfam" id="PF13403">
    <property type="entry name" value="Hint_2"/>
    <property type="match status" value="1"/>
</dbReference>
<organism evidence="2 3">
    <name type="scientific">Seohaeicola nanhaiensis</name>
    <dbReference type="NCBI Taxonomy" id="1387282"/>
    <lineage>
        <taxon>Bacteria</taxon>
        <taxon>Pseudomonadati</taxon>
        <taxon>Pseudomonadota</taxon>
        <taxon>Alphaproteobacteria</taxon>
        <taxon>Rhodobacterales</taxon>
        <taxon>Roseobacteraceae</taxon>
        <taxon>Seohaeicola</taxon>
    </lineage>
</organism>
<keyword evidence="3" id="KW-1185">Reference proteome</keyword>